<organism evidence="13 14">
    <name type="scientific">Streptococcus ferus</name>
    <dbReference type="NCBI Taxonomy" id="1345"/>
    <lineage>
        <taxon>Bacteria</taxon>
        <taxon>Bacillati</taxon>
        <taxon>Bacillota</taxon>
        <taxon>Bacilli</taxon>
        <taxon>Lactobacillales</taxon>
        <taxon>Streptococcaceae</taxon>
        <taxon>Streptococcus</taxon>
    </lineage>
</organism>
<feature type="binding site" evidence="10">
    <location>
        <position position="242"/>
    </location>
    <ligand>
        <name>Zn(2+)</name>
        <dbReference type="ChEBI" id="CHEBI:29105"/>
    </ligand>
</feature>
<dbReference type="NCBIfam" id="TIGR00157">
    <property type="entry name" value="ribosome small subunit-dependent GTPase A"/>
    <property type="match status" value="1"/>
</dbReference>
<evidence type="ECO:0000256" key="1">
    <source>
        <dbReference type="ARBA" id="ARBA00022490"/>
    </source>
</evidence>
<feature type="binding site" evidence="10">
    <location>
        <begin position="111"/>
        <end position="114"/>
    </location>
    <ligand>
        <name>GTP</name>
        <dbReference type="ChEBI" id="CHEBI:37565"/>
    </ligand>
</feature>
<comment type="cofactor">
    <cofactor evidence="10">
        <name>Zn(2+)</name>
        <dbReference type="ChEBI" id="CHEBI:29105"/>
    </cofactor>
    <text evidence="10">Binds 1 zinc ion per subunit.</text>
</comment>
<dbReference type="PROSITE" id="PS50936">
    <property type="entry name" value="ENGC_GTPASE"/>
    <property type="match status" value="1"/>
</dbReference>
<keyword evidence="7 10" id="KW-0862">Zinc</keyword>
<dbReference type="InterPro" id="IPR004881">
    <property type="entry name" value="Ribosome_biogen_GTPase_RsgA"/>
</dbReference>
<comment type="function">
    <text evidence="10">One of several proteins that assist in the late maturation steps of the functional core of the 30S ribosomal subunit. Helps release RbfA from mature subunits. May play a role in the assembly of ribosomal proteins into the subunit. Circularly permuted GTPase that catalyzes slow GTP hydrolysis, GTPase activity is stimulated by the 30S ribosomal subunit.</text>
</comment>
<dbReference type="OrthoDB" id="9809485at2"/>
<keyword evidence="14" id="KW-1185">Reference proteome</keyword>
<keyword evidence="6 10" id="KW-0378">Hydrolase</keyword>
<dbReference type="Gene3D" id="2.40.50.140">
    <property type="entry name" value="Nucleic acid-binding proteins"/>
    <property type="match status" value="1"/>
</dbReference>
<accession>A0A2X3WB00</accession>
<evidence type="ECO:0000256" key="8">
    <source>
        <dbReference type="ARBA" id="ARBA00022884"/>
    </source>
</evidence>
<dbReference type="GO" id="GO:0019843">
    <property type="term" value="F:rRNA binding"/>
    <property type="evidence" value="ECO:0007669"/>
    <property type="project" value="UniProtKB-KW"/>
</dbReference>
<reference evidence="13 14" key="1">
    <citation type="submission" date="2018-06" db="EMBL/GenBank/DDBJ databases">
        <authorList>
            <consortium name="Pathogen Informatics"/>
            <person name="Doyle S."/>
        </authorList>
    </citation>
    <scope>NUCLEOTIDE SEQUENCE [LARGE SCALE GENOMIC DNA]</scope>
    <source>
        <strain evidence="13 14">NCTC12278</strain>
    </source>
</reference>
<evidence type="ECO:0000256" key="5">
    <source>
        <dbReference type="ARBA" id="ARBA00022741"/>
    </source>
</evidence>
<dbReference type="GO" id="GO:0005737">
    <property type="term" value="C:cytoplasm"/>
    <property type="evidence" value="ECO:0007669"/>
    <property type="project" value="UniProtKB-SubCell"/>
</dbReference>
<dbReference type="EC" id="3.6.1.-" evidence="10"/>
<dbReference type="Pfam" id="PF16745">
    <property type="entry name" value="RsgA_N"/>
    <property type="match status" value="1"/>
</dbReference>
<dbReference type="HAMAP" id="MF_01820">
    <property type="entry name" value="GTPase_RsgA"/>
    <property type="match status" value="1"/>
</dbReference>
<dbReference type="InterPro" id="IPR010914">
    <property type="entry name" value="RsgA_GTPase_dom"/>
</dbReference>
<dbReference type="KEGG" id="sfer:NCTC12278_01690"/>
<dbReference type="SUPFAM" id="SSF50249">
    <property type="entry name" value="Nucleic acid-binding proteins"/>
    <property type="match status" value="1"/>
</dbReference>
<dbReference type="InterPro" id="IPR030378">
    <property type="entry name" value="G_CP_dom"/>
</dbReference>
<keyword evidence="8 10" id="KW-0694">RNA-binding</keyword>
<feature type="binding site" evidence="10">
    <location>
        <position position="250"/>
    </location>
    <ligand>
        <name>Zn(2+)</name>
        <dbReference type="ChEBI" id="CHEBI:29105"/>
    </ligand>
</feature>
<dbReference type="EMBL" id="LS483343">
    <property type="protein sequence ID" value="SQF41093.1"/>
    <property type="molecule type" value="Genomic_DNA"/>
</dbReference>
<dbReference type="GO" id="GO:0003924">
    <property type="term" value="F:GTPase activity"/>
    <property type="evidence" value="ECO:0007669"/>
    <property type="project" value="UniProtKB-UniRule"/>
</dbReference>
<dbReference type="Gene3D" id="1.10.40.50">
    <property type="entry name" value="Probable gtpase engc, domain 3"/>
    <property type="match status" value="1"/>
</dbReference>
<evidence type="ECO:0000256" key="4">
    <source>
        <dbReference type="ARBA" id="ARBA00022730"/>
    </source>
</evidence>
<keyword evidence="3 10" id="KW-0479">Metal-binding</keyword>
<dbReference type="Pfam" id="PF03193">
    <property type="entry name" value="RsgA_GTPase"/>
    <property type="match status" value="1"/>
</dbReference>
<feature type="binding site" evidence="10">
    <location>
        <position position="237"/>
    </location>
    <ligand>
        <name>Zn(2+)</name>
        <dbReference type="ChEBI" id="CHEBI:29105"/>
    </ligand>
</feature>
<keyword evidence="9 10" id="KW-0342">GTP-binding</keyword>
<evidence type="ECO:0000256" key="6">
    <source>
        <dbReference type="ARBA" id="ARBA00022801"/>
    </source>
</evidence>
<evidence type="ECO:0000256" key="9">
    <source>
        <dbReference type="ARBA" id="ARBA00023134"/>
    </source>
</evidence>
<protein>
    <recommendedName>
        <fullName evidence="10">Small ribosomal subunit biogenesis GTPase RsgA</fullName>
        <ecNumber evidence="10">3.6.1.-</ecNumber>
    </recommendedName>
</protein>
<comment type="subunit">
    <text evidence="10">Monomer. Associates with 30S ribosomal subunit, binds 16S rRNA.</text>
</comment>
<comment type="similarity">
    <text evidence="10">Belongs to the TRAFAC class YlqF/YawG GTPase family. RsgA subfamily.</text>
</comment>
<evidence type="ECO:0000259" key="11">
    <source>
        <dbReference type="PROSITE" id="PS50936"/>
    </source>
</evidence>
<gene>
    <name evidence="10 13" type="primary">rsgA</name>
    <name evidence="13" type="ORF">NCTC12278_01690</name>
</gene>
<dbReference type="InterPro" id="IPR027417">
    <property type="entry name" value="P-loop_NTPase"/>
</dbReference>
<dbReference type="CDD" id="cd04466">
    <property type="entry name" value="S1_YloQ_GTPase"/>
    <property type="match status" value="1"/>
</dbReference>
<dbReference type="STRING" id="1123303.GCA_000372425_01314"/>
<evidence type="ECO:0000313" key="14">
    <source>
        <dbReference type="Proteomes" id="UP000249495"/>
    </source>
</evidence>
<evidence type="ECO:0000256" key="3">
    <source>
        <dbReference type="ARBA" id="ARBA00022723"/>
    </source>
</evidence>
<dbReference type="InterPro" id="IPR012340">
    <property type="entry name" value="NA-bd_OB-fold"/>
</dbReference>
<dbReference type="Proteomes" id="UP000249495">
    <property type="component" value="Chromosome 1"/>
</dbReference>
<evidence type="ECO:0000259" key="12">
    <source>
        <dbReference type="PROSITE" id="PS51721"/>
    </source>
</evidence>
<keyword evidence="2 10" id="KW-0690">Ribosome biogenesis</keyword>
<dbReference type="AlphaFoldDB" id="A0A2X3WB00"/>
<dbReference type="GO" id="GO:0046872">
    <property type="term" value="F:metal ion binding"/>
    <property type="evidence" value="ECO:0007669"/>
    <property type="project" value="UniProtKB-KW"/>
</dbReference>
<feature type="domain" description="EngC GTPase" evidence="11">
    <location>
        <begin position="71"/>
        <end position="211"/>
    </location>
</feature>
<sequence length="290" mass="32875">MQGRIIKALAGFYYVEAQGQVYQTRARGNFRKKGQTPYVGDFVDFSAPENSEGYILAIHNRKNTLVRPPIVNIDQAVIIMSAKEPEFSSNLLDRFLVLLEHKRIRPLIYISKLDLLDDWSQMNQMRAAYQKIGYDFLYSLEELTPMLADKITVFMGQTGVGKSTLLNKLAPDLALETGEISGSLGRGRHTTRAVSFYDLEGGKIADTPGFSSIDYEISNSEDLNAAFPEIHAISLNCKFRSCTHTHEPACAVKEALSEGQLGQFRYEHYLQFLSEIENRRETYRKTAKRK</sequence>
<dbReference type="PANTHER" id="PTHR32120:SF11">
    <property type="entry name" value="SMALL RIBOSOMAL SUBUNIT BIOGENESIS GTPASE RSGA 1, MITOCHONDRIAL-RELATED"/>
    <property type="match status" value="1"/>
</dbReference>
<evidence type="ECO:0000313" key="13">
    <source>
        <dbReference type="EMBL" id="SQF41093.1"/>
    </source>
</evidence>
<dbReference type="CDD" id="cd01854">
    <property type="entry name" value="YjeQ_EngC"/>
    <property type="match status" value="1"/>
</dbReference>
<keyword evidence="4 10" id="KW-0699">rRNA-binding</keyword>
<keyword evidence="1 10" id="KW-0963">Cytoplasm</keyword>
<dbReference type="Gene3D" id="3.40.50.300">
    <property type="entry name" value="P-loop containing nucleotide triphosphate hydrolases"/>
    <property type="match status" value="1"/>
</dbReference>
<dbReference type="InterPro" id="IPR031944">
    <property type="entry name" value="RsgA_N"/>
</dbReference>
<feature type="binding site" evidence="10">
    <location>
        <begin position="156"/>
        <end position="164"/>
    </location>
    <ligand>
        <name>GTP</name>
        <dbReference type="ChEBI" id="CHEBI:37565"/>
    </ligand>
</feature>
<evidence type="ECO:0000256" key="10">
    <source>
        <dbReference type="HAMAP-Rule" id="MF_01820"/>
    </source>
</evidence>
<evidence type="ECO:0000256" key="7">
    <source>
        <dbReference type="ARBA" id="ARBA00022833"/>
    </source>
</evidence>
<dbReference type="GO" id="GO:0042274">
    <property type="term" value="P:ribosomal small subunit biogenesis"/>
    <property type="evidence" value="ECO:0007669"/>
    <property type="project" value="UniProtKB-UniRule"/>
</dbReference>
<keyword evidence="5 10" id="KW-0547">Nucleotide-binding</keyword>
<dbReference type="PANTHER" id="PTHR32120">
    <property type="entry name" value="SMALL RIBOSOMAL SUBUNIT BIOGENESIS GTPASE RSGA"/>
    <property type="match status" value="1"/>
</dbReference>
<name>A0A2X3WB00_9STRE</name>
<evidence type="ECO:0000256" key="2">
    <source>
        <dbReference type="ARBA" id="ARBA00022517"/>
    </source>
</evidence>
<feature type="binding site" evidence="10">
    <location>
        <position position="244"/>
    </location>
    <ligand>
        <name>Zn(2+)</name>
        <dbReference type="ChEBI" id="CHEBI:29105"/>
    </ligand>
</feature>
<proteinExistence type="inferred from homology"/>
<dbReference type="RefSeq" id="WP_018030635.1">
    <property type="nucleotide sequence ID" value="NZ_LS483343.1"/>
</dbReference>
<comment type="subcellular location">
    <subcellularLocation>
        <location evidence="10">Cytoplasm</location>
    </subcellularLocation>
</comment>
<dbReference type="GO" id="GO:0005525">
    <property type="term" value="F:GTP binding"/>
    <property type="evidence" value="ECO:0007669"/>
    <property type="project" value="UniProtKB-UniRule"/>
</dbReference>
<dbReference type="PROSITE" id="PS51721">
    <property type="entry name" value="G_CP"/>
    <property type="match status" value="1"/>
</dbReference>
<dbReference type="SUPFAM" id="SSF52540">
    <property type="entry name" value="P-loop containing nucleoside triphosphate hydrolases"/>
    <property type="match status" value="1"/>
</dbReference>
<feature type="domain" description="CP-type G" evidence="12">
    <location>
        <begin position="62"/>
        <end position="213"/>
    </location>
</feature>